<dbReference type="Proteomes" id="UP000593562">
    <property type="component" value="Unassembled WGS sequence"/>
</dbReference>
<feature type="compositionally biased region" description="Basic and acidic residues" evidence="1">
    <location>
        <begin position="72"/>
        <end position="82"/>
    </location>
</feature>
<gene>
    <name evidence="2" type="ORF">HS088_TW15G00667</name>
</gene>
<keyword evidence="2" id="KW-0378">Hydrolase</keyword>
<organism evidence="2 3">
    <name type="scientific">Tripterygium wilfordii</name>
    <name type="common">Thunder God vine</name>
    <dbReference type="NCBI Taxonomy" id="458696"/>
    <lineage>
        <taxon>Eukaryota</taxon>
        <taxon>Viridiplantae</taxon>
        <taxon>Streptophyta</taxon>
        <taxon>Embryophyta</taxon>
        <taxon>Tracheophyta</taxon>
        <taxon>Spermatophyta</taxon>
        <taxon>Magnoliopsida</taxon>
        <taxon>eudicotyledons</taxon>
        <taxon>Gunneridae</taxon>
        <taxon>Pentapetalae</taxon>
        <taxon>rosids</taxon>
        <taxon>fabids</taxon>
        <taxon>Celastrales</taxon>
        <taxon>Celastraceae</taxon>
        <taxon>Tripterygium</taxon>
    </lineage>
</organism>
<dbReference type="GO" id="GO:0008237">
    <property type="term" value="F:metallopeptidase activity"/>
    <property type="evidence" value="ECO:0007669"/>
    <property type="project" value="UniProtKB-KW"/>
</dbReference>
<feature type="compositionally biased region" description="Basic and acidic residues" evidence="1">
    <location>
        <begin position="91"/>
        <end position="105"/>
    </location>
</feature>
<dbReference type="AlphaFoldDB" id="A0A7J7CM50"/>
<keyword evidence="2" id="KW-0482">Metalloprotease</keyword>
<feature type="region of interest" description="Disordered" evidence="1">
    <location>
        <begin position="66"/>
        <end position="116"/>
    </location>
</feature>
<protein>
    <submittedName>
        <fullName evidence="2">Zinc metalloprotease EGY1 chloroplastic</fullName>
    </submittedName>
</protein>
<accession>A0A7J7CM50</accession>
<dbReference type="EMBL" id="JAAARO010000015">
    <property type="protein sequence ID" value="KAF5735167.1"/>
    <property type="molecule type" value="Genomic_DNA"/>
</dbReference>
<keyword evidence="2" id="KW-0645">Protease</keyword>
<reference evidence="2 3" key="1">
    <citation type="journal article" date="2020" name="Nat. Commun.">
        <title>Genome of Tripterygium wilfordii and identification of cytochrome P450 involved in triptolide biosynthesis.</title>
        <authorList>
            <person name="Tu L."/>
            <person name="Su P."/>
            <person name="Zhang Z."/>
            <person name="Gao L."/>
            <person name="Wang J."/>
            <person name="Hu T."/>
            <person name="Zhou J."/>
            <person name="Zhang Y."/>
            <person name="Zhao Y."/>
            <person name="Liu Y."/>
            <person name="Song Y."/>
            <person name="Tong Y."/>
            <person name="Lu Y."/>
            <person name="Yang J."/>
            <person name="Xu C."/>
            <person name="Jia M."/>
            <person name="Peters R.J."/>
            <person name="Huang L."/>
            <person name="Gao W."/>
        </authorList>
    </citation>
    <scope>NUCLEOTIDE SEQUENCE [LARGE SCALE GENOMIC DNA]</scope>
    <source>
        <strain evidence="3">cv. XIE 37</strain>
        <tissue evidence="2">Leaf</tissue>
    </source>
</reference>
<name>A0A7J7CM50_TRIWF</name>
<evidence type="ECO:0000313" key="2">
    <source>
        <dbReference type="EMBL" id="KAF5735167.1"/>
    </source>
</evidence>
<dbReference type="GO" id="GO:0006508">
    <property type="term" value="P:proteolysis"/>
    <property type="evidence" value="ECO:0007669"/>
    <property type="project" value="UniProtKB-KW"/>
</dbReference>
<sequence>MGTLTSCSFGAVSFRFRTGPGIVVNGRRTRSLVENRKWRKSNSCFLCKEISRRAVSYRNSVRLRCSSGSNKNNEEEGEKIAKDSSVATTELQEKPELRNRDEFTSNKEPPSVPSRQGSVVHSDIIIFNVNIRCSLVHVSRGRDGAWYEAAFARSTRNKKIFGSNPLATAPPSAMERFKKEPHRMRNQLFNVKSAL</sequence>
<evidence type="ECO:0000256" key="1">
    <source>
        <dbReference type="SAM" id="MobiDB-lite"/>
    </source>
</evidence>
<evidence type="ECO:0000313" key="3">
    <source>
        <dbReference type="Proteomes" id="UP000593562"/>
    </source>
</evidence>
<proteinExistence type="predicted"/>
<dbReference type="InParanoid" id="A0A7J7CM50"/>
<comment type="caution">
    <text evidence="2">The sequence shown here is derived from an EMBL/GenBank/DDBJ whole genome shotgun (WGS) entry which is preliminary data.</text>
</comment>
<keyword evidence="3" id="KW-1185">Reference proteome</keyword>